<keyword evidence="2" id="KW-1185">Reference proteome</keyword>
<evidence type="ECO:0000313" key="1">
    <source>
        <dbReference type="EMBL" id="MBD1434854.1"/>
    </source>
</evidence>
<gene>
    <name evidence="1" type="ORF">H8B06_18670</name>
</gene>
<reference evidence="1 2" key="1">
    <citation type="submission" date="2020-08" db="EMBL/GenBank/DDBJ databases">
        <title>Sphingobacterium sp. DN00404 isolated from aquaculture water.</title>
        <authorList>
            <person name="Zhang M."/>
        </authorList>
    </citation>
    <scope>NUCLEOTIDE SEQUENCE [LARGE SCALE GENOMIC DNA]</scope>
    <source>
        <strain evidence="1 2">DN00404</strain>
    </source>
</reference>
<proteinExistence type="predicted"/>
<dbReference type="RefSeq" id="WP_190995717.1">
    <property type="nucleotide sequence ID" value="NZ_JACOIK010000016.1"/>
</dbReference>
<dbReference type="EMBL" id="JACOIK010000016">
    <property type="protein sequence ID" value="MBD1434854.1"/>
    <property type="molecule type" value="Genomic_DNA"/>
</dbReference>
<name>A0ABR7YU72_9SPHI</name>
<organism evidence="1 2">
    <name type="scientific">Sphingobacterium micropteri</name>
    <dbReference type="NCBI Taxonomy" id="2763501"/>
    <lineage>
        <taxon>Bacteria</taxon>
        <taxon>Pseudomonadati</taxon>
        <taxon>Bacteroidota</taxon>
        <taxon>Sphingobacteriia</taxon>
        <taxon>Sphingobacteriales</taxon>
        <taxon>Sphingobacteriaceae</taxon>
        <taxon>Sphingobacterium</taxon>
    </lineage>
</organism>
<dbReference type="Proteomes" id="UP000602759">
    <property type="component" value="Unassembled WGS sequence"/>
</dbReference>
<evidence type="ECO:0000313" key="2">
    <source>
        <dbReference type="Proteomes" id="UP000602759"/>
    </source>
</evidence>
<protein>
    <submittedName>
        <fullName evidence="1">Uncharacterized protein</fullName>
    </submittedName>
</protein>
<comment type="caution">
    <text evidence="1">The sequence shown here is derived from an EMBL/GenBank/DDBJ whole genome shotgun (WGS) entry which is preliminary data.</text>
</comment>
<sequence length="196" mass="22272">MESKLVYTCPKSPAIFKKAMNDIAAIINDLAEYSYFKECRGKLAPAILSMLINGVSANDFKDSRSVTVDFKVDQVKGILNTTNDKVRTYISTLPTKTIDNNRCIKYASLEVDEVNDLVIAPKSIDRFKECFEVRLNGEKLQLFESLLKATESLNSTRSLLTKVGLPHYDWFDFISEDRNGFELEKQSIIKILNNIQ</sequence>
<accession>A0ABR7YU72</accession>